<dbReference type="SUPFAM" id="SSF52266">
    <property type="entry name" value="SGNH hydrolase"/>
    <property type="match status" value="1"/>
</dbReference>
<dbReference type="InterPro" id="IPR048977">
    <property type="entry name" value="SsfX3-like_N"/>
</dbReference>
<dbReference type="KEGG" id="slia:HA039_32585"/>
<keyword evidence="4" id="KW-1185">Reference proteome</keyword>
<protein>
    <submittedName>
        <fullName evidence="3">Lipase</fullName>
    </submittedName>
</protein>
<evidence type="ECO:0000259" key="1">
    <source>
        <dbReference type="Pfam" id="PF13472"/>
    </source>
</evidence>
<sequence>MSTTQHWTTTPVTADLLRGFLDLERTEHGLLPHRLPARARRQIPDDQLAVAEAQPSGVRLVFRTRATTVELDTLPTKRVYQGFPPPADGVYDLLVDGHLAGRATVPGGNVRTIVDMVTQAAELTEGPPGTARFTGLPARDKHVEIWLPHTEITELIALRTDAPVEPAPDSGRDVWLHHGSSISHGSNATHPTGVWPAVAASLGGVELVNLGFSGSALLDPFTARAIRDTPADLISLKIGINVVNADVMRLRAFGPAVDGFLDTVREGHPTTPLLVVSAVLCPVQEDTPGPLAPDFDGGTLRFRATGDPAERAAGRLTLNIIRAELARIVARRAADDPHLHYLDGRELYGEKDHAEFPLPDGVHPGPEGHRRIGENFARLAFGAGGPLATGTG</sequence>
<gene>
    <name evidence="3" type="ORF">HA039_32585</name>
</gene>
<dbReference type="Pfam" id="PF21181">
    <property type="entry name" value="SsfX3_N"/>
    <property type="match status" value="1"/>
</dbReference>
<reference evidence="3 4" key="1">
    <citation type="submission" date="2020-03" db="EMBL/GenBank/DDBJ databases">
        <title>A novel species.</title>
        <authorList>
            <person name="Gao J."/>
        </authorList>
    </citation>
    <scope>NUCLEOTIDE SEQUENCE [LARGE SCALE GENOMIC DNA]</scope>
    <source>
        <strain evidence="3 4">QMT-12</strain>
    </source>
</reference>
<dbReference type="EMBL" id="CP050177">
    <property type="protein sequence ID" value="QIQ06419.1"/>
    <property type="molecule type" value="Genomic_DNA"/>
</dbReference>
<accession>A0A6G9H833</accession>
<evidence type="ECO:0000313" key="3">
    <source>
        <dbReference type="EMBL" id="QIQ06419.1"/>
    </source>
</evidence>
<dbReference type="AlphaFoldDB" id="A0A6G9H833"/>
<proteinExistence type="predicted"/>
<dbReference type="InterPro" id="IPR036514">
    <property type="entry name" value="SGNH_hydro_sf"/>
</dbReference>
<feature type="domain" description="SGNH hydrolase-type esterase" evidence="1">
    <location>
        <begin position="179"/>
        <end position="371"/>
    </location>
</feature>
<name>A0A6G9H833_9ACTN</name>
<dbReference type="Gene3D" id="3.40.50.1110">
    <property type="entry name" value="SGNH hydrolase"/>
    <property type="match status" value="1"/>
</dbReference>
<dbReference type="Gene3D" id="2.60.120.260">
    <property type="entry name" value="Galactose-binding domain-like"/>
    <property type="match status" value="1"/>
</dbReference>
<feature type="domain" description="SsfX3-like N-terminal" evidence="2">
    <location>
        <begin position="18"/>
        <end position="150"/>
    </location>
</feature>
<dbReference type="RefSeq" id="WP_167035499.1">
    <property type="nucleotide sequence ID" value="NZ_CP050177.1"/>
</dbReference>
<dbReference type="Proteomes" id="UP000501179">
    <property type="component" value="Chromosome"/>
</dbReference>
<dbReference type="Pfam" id="PF13472">
    <property type="entry name" value="Lipase_GDSL_2"/>
    <property type="match status" value="1"/>
</dbReference>
<dbReference type="InterPro" id="IPR013830">
    <property type="entry name" value="SGNH_hydro"/>
</dbReference>
<evidence type="ECO:0000313" key="4">
    <source>
        <dbReference type="Proteomes" id="UP000501179"/>
    </source>
</evidence>
<evidence type="ECO:0000259" key="2">
    <source>
        <dbReference type="Pfam" id="PF21181"/>
    </source>
</evidence>
<organism evidence="3 4">
    <name type="scientific">Streptomyces liangshanensis</name>
    <dbReference type="NCBI Taxonomy" id="2717324"/>
    <lineage>
        <taxon>Bacteria</taxon>
        <taxon>Bacillati</taxon>
        <taxon>Actinomycetota</taxon>
        <taxon>Actinomycetes</taxon>
        <taxon>Kitasatosporales</taxon>
        <taxon>Streptomycetaceae</taxon>
        <taxon>Streptomyces</taxon>
    </lineage>
</organism>